<keyword evidence="6" id="KW-0093">Biotin biosynthesis</keyword>
<gene>
    <name evidence="12" type="primary">bioF</name>
    <name evidence="12" type="ORF">C2869_14435</name>
</gene>
<dbReference type="Proteomes" id="UP000244441">
    <property type="component" value="Chromosome"/>
</dbReference>
<evidence type="ECO:0000256" key="2">
    <source>
        <dbReference type="ARBA" id="ARBA00004746"/>
    </source>
</evidence>
<dbReference type="InterPro" id="IPR015421">
    <property type="entry name" value="PyrdxlP-dep_Trfase_major"/>
</dbReference>
<dbReference type="EMBL" id="CP026604">
    <property type="protein sequence ID" value="AWB67563.1"/>
    <property type="molecule type" value="Genomic_DNA"/>
</dbReference>
<evidence type="ECO:0000259" key="11">
    <source>
        <dbReference type="Pfam" id="PF00155"/>
    </source>
</evidence>
<comment type="pathway">
    <text evidence="2 10">Cofactor biosynthesis; biotin biosynthesis.</text>
</comment>
<evidence type="ECO:0000313" key="12">
    <source>
        <dbReference type="EMBL" id="AWB67563.1"/>
    </source>
</evidence>
<dbReference type="GO" id="GO:0009102">
    <property type="term" value="P:biotin biosynthetic process"/>
    <property type="evidence" value="ECO:0007669"/>
    <property type="project" value="UniProtKB-UniRule"/>
</dbReference>
<dbReference type="InterPro" id="IPR001917">
    <property type="entry name" value="Aminotrans_II_pyridoxalP_BS"/>
</dbReference>
<comment type="cofactor">
    <cofactor evidence="1 9 10">
        <name>pyridoxal 5'-phosphate</name>
        <dbReference type="ChEBI" id="CHEBI:597326"/>
    </cofactor>
</comment>
<comment type="catalytic activity">
    <reaction evidence="8 10">
        <text>6-carboxyhexanoyl-[ACP] + L-alanine + H(+) = (8S)-8-amino-7-oxononanoate + holo-[ACP] + CO2</text>
        <dbReference type="Rhea" id="RHEA:42288"/>
        <dbReference type="Rhea" id="RHEA-COMP:9685"/>
        <dbReference type="Rhea" id="RHEA-COMP:9955"/>
        <dbReference type="ChEBI" id="CHEBI:15378"/>
        <dbReference type="ChEBI" id="CHEBI:16526"/>
        <dbReference type="ChEBI" id="CHEBI:57972"/>
        <dbReference type="ChEBI" id="CHEBI:64479"/>
        <dbReference type="ChEBI" id="CHEBI:78846"/>
        <dbReference type="ChEBI" id="CHEBI:149468"/>
        <dbReference type="EC" id="2.3.1.47"/>
    </reaction>
</comment>
<evidence type="ECO:0000256" key="4">
    <source>
        <dbReference type="ARBA" id="ARBA00011738"/>
    </source>
</evidence>
<sequence>MSFLTFQSQLQTSLDARHKQALYRQRYASVPRGRTVVIQGQSYLNFSGNDYLGLSLHPDIQDAYAKGADIYGCGSTGSALINGYHAIHQDLEHKLADWLGYESVLLFSTGFSANSTLLKTLFDKHDLIIQDKLNHASLIDGGLASEAKTIRYKHNDMTHLANRLEAHAQNKVIVSEGVFSMDGDSAPIKDIQLLAKKHDALTMIDDAHGIGVNGQQGQGTWHCQNAQRPDILMATFGKAFGLAGAMIASTQPVTDYLVQFSRSYIYSTAMSPAQATAISKAVDVLKSEAWRREKLASIIARFRANLAHEKVSLLDSTSAIQPVIIGDAAQAISVANRLREKGIWLTAIRPPTVPENSSRLRITLTTEHTIEDIDYLTKTISQVCNES</sequence>
<dbReference type="RefSeq" id="WP_108603609.1">
    <property type="nucleotide sequence ID" value="NZ_CP026604.1"/>
</dbReference>
<dbReference type="GO" id="GO:0030170">
    <property type="term" value="F:pyridoxal phosphate binding"/>
    <property type="evidence" value="ECO:0007669"/>
    <property type="project" value="InterPro"/>
</dbReference>
<organism evidence="12 13">
    <name type="scientific">Saccharobesus litoralis</name>
    <dbReference type="NCBI Taxonomy" id="2172099"/>
    <lineage>
        <taxon>Bacteria</taxon>
        <taxon>Pseudomonadati</taxon>
        <taxon>Pseudomonadota</taxon>
        <taxon>Gammaproteobacteria</taxon>
        <taxon>Alteromonadales</taxon>
        <taxon>Alteromonadaceae</taxon>
        <taxon>Saccharobesus</taxon>
    </lineage>
</organism>
<reference evidence="12 13" key="1">
    <citation type="submission" date="2018-01" db="EMBL/GenBank/DDBJ databases">
        <title>Genome sequence of a Cantenovulum-like bacteria.</title>
        <authorList>
            <person name="Tan W.R."/>
            <person name="Lau N.-S."/>
            <person name="Go F."/>
            <person name="Amirul A.-A.A."/>
        </authorList>
    </citation>
    <scope>NUCLEOTIDE SEQUENCE [LARGE SCALE GENOMIC DNA]</scope>
    <source>
        <strain evidence="12 13">CCB-QB4</strain>
    </source>
</reference>
<protein>
    <recommendedName>
        <fullName evidence="10">8-amino-7-ketopelargonate synthase</fullName>
        <ecNumber evidence="10">2.3.1.47</ecNumber>
    </recommendedName>
</protein>
<dbReference type="GO" id="GO:0008710">
    <property type="term" value="F:8-amino-7-oxononanoate synthase activity"/>
    <property type="evidence" value="ECO:0007669"/>
    <property type="project" value="UniProtKB-UniRule"/>
</dbReference>
<dbReference type="OrthoDB" id="9807157at2"/>
<dbReference type="EC" id="2.3.1.47" evidence="10"/>
<evidence type="ECO:0000256" key="9">
    <source>
        <dbReference type="PIRSR" id="PIRSR604723-51"/>
    </source>
</evidence>
<dbReference type="InterPro" id="IPR015424">
    <property type="entry name" value="PyrdxlP-dep_Trfase"/>
</dbReference>
<dbReference type="PROSITE" id="PS00599">
    <property type="entry name" value="AA_TRANSFER_CLASS_2"/>
    <property type="match status" value="1"/>
</dbReference>
<keyword evidence="13" id="KW-1185">Reference proteome</keyword>
<dbReference type="InterPro" id="IPR015422">
    <property type="entry name" value="PyrdxlP-dep_Trfase_small"/>
</dbReference>
<evidence type="ECO:0000256" key="8">
    <source>
        <dbReference type="ARBA" id="ARBA00047715"/>
    </source>
</evidence>
<evidence type="ECO:0000256" key="3">
    <source>
        <dbReference type="ARBA" id="ARBA00010008"/>
    </source>
</evidence>
<feature type="modified residue" description="N6-(pyridoxal phosphate)lysine" evidence="9">
    <location>
        <position position="238"/>
    </location>
</feature>
<dbReference type="Gene3D" id="3.90.1150.10">
    <property type="entry name" value="Aspartate Aminotransferase, domain 1"/>
    <property type="match status" value="1"/>
</dbReference>
<dbReference type="PANTHER" id="PTHR13693">
    <property type="entry name" value="CLASS II AMINOTRANSFERASE/8-AMINO-7-OXONONANOATE SYNTHASE"/>
    <property type="match status" value="1"/>
</dbReference>
<evidence type="ECO:0000256" key="10">
    <source>
        <dbReference type="RuleBase" id="RU003693"/>
    </source>
</evidence>
<dbReference type="UniPathway" id="UPA00078"/>
<evidence type="ECO:0000256" key="6">
    <source>
        <dbReference type="ARBA" id="ARBA00022756"/>
    </source>
</evidence>
<keyword evidence="7 9" id="KW-0663">Pyridoxal phosphate</keyword>
<proteinExistence type="inferred from homology"/>
<dbReference type="Pfam" id="PF00155">
    <property type="entry name" value="Aminotran_1_2"/>
    <property type="match status" value="1"/>
</dbReference>
<evidence type="ECO:0000256" key="5">
    <source>
        <dbReference type="ARBA" id="ARBA00022679"/>
    </source>
</evidence>
<comment type="function">
    <text evidence="10">Catalyzes the decarboxylative condensation of pimeloyl-[acyl-carrier protein] and L-alanine to produce 8-amino-7-oxononanoate (AON), [acyl-carrier protein], and carbon dioxide.</text>
</comment>
<evidence type="ECO:0000313" key="13">
    <source>
        <dbReference type="Proteomes" id="UP000244441"/>
    </source>
</evidence>
<dbReference type="SUPFAM" id="SSF53383">
    <property type="entry name" value="PLP-dependent transferases"/>
    <property type="match status" value="1"/>
</dbReference>
<comment type="similarity">
    <text evidence="3 10">Belongs to the class-II pyridoxal-phosphate-dependent aminotransferase family. BioF subfamily.</text>
</comment>
<dbReference type="InterPro" id="IPR050087">
    <property type="entry name" value="AON_synthase_class-II"/>
</dbReference>
<dbReference type="InterPro" id="IPR004723">
    <property type="entry name" value="AONS_Archaea/Proteobacteria"/>
</dbReference>
<name>A0A2S0VTP7_9ALTE</name>
<dbReference type="NCBIfam" id="TIGR00858">
    <property type="entry name" value="bioF"/>
    <property type="match status" value="1"/>
</dbReference>
<accession>A0A2S0VTP7</accession>
<comment type="subunit">
    <text evidence="4 10">Homodimer.</text>
</comment>
<dbReference type="KEGG" id="cate:C2869_14435"/>
<dbReference type="InterPro" id="IPR004839">
    <property type="entry name" value="Aminotransferase_I/II_large"/>
</dbReference>
<dbReference type="PANTHER" id="PTHR13693:SF100">
    <property type="entry name" value="8-AMINO-7-OXONONANOATE SYNTHASE"/>
    <property type="match status" value="1"/>
</dbReference>
<keyword evidence="5 10" id="KW-0808">Transferase</keyword>
<dbReference type="Gene3D" id="3.40.640.10">
    <property type="entry name" value="Type I PLP-dependent aspartate aminotransferase-like (Major domain)"/>
    <property type="match status" value="1"/>
</dbReference>
<dbReference type="CDD" id="cd06454">
    <property type="entry name" value="KBL_like"/>
    <property type="match status" value="1"/>
</dbReference>
<evidence type="ECO:0000256" key="1">
    <source>
        <dbReference type="ARBA" id="ARBA00001933"/>
    </source>
</evidence>
<dbReference type="AlphaFoldDB" id="A0A2S0VTP7"/>
<feature type="domain" description="Aminotransferase class I/classII large" evidence="11">
    <location>
        <begin position="43"/>
        <end position="380"/>
    </location>
</feature>
<evidence type="ECO:0000256" key="7">
    <source>
        <dbReference type="ARBA" id="ARBA00022898"/>
    </source>
</evidence>